<evidence type="ECO:0000259" key="5">
    <source>
        <dbReference type="PROSITE" id="PS50103"/>
    </source>
</evidence>
<accession>A0A061BM61</accession>
<feature type="region of interest" description="Disordered" evidence="3">
    <location>
        <begin position="208"/>
        <end position="232"/>
    </location>
</feature>
<evidence type="ECO:0000256" key="4">
    <source>
        <dbReference type="SAM" id="Phobius"/>
    </source>
</evidence>
<dbReference type="PROSITE" id="PS50103">
    <property type="entry name" value="ZF_C3H1"/>
    <property type="match status" value="1"/>
</dbReference>
<dbReference type="GO" id="GO:0008270">
    <property type="term" value="F:zinc ion binding"/>
    <property type="evidence" value="ECO:0007669"/>
    <property type="project" value="UniProtKB-KW"/>
</dbReference>
<dbReference type="KEGG" id="bbig:BBBOND_0006180"/>
<dbReference type="GeneID" id="24562173"/>
<dbReference type="Gene3D" id="1.20.1270.60">
    <property type="entry name" value="Arfaptin homology (AH) domain/BAR domain"/>
    <property type="match status" value="1"/>
</dbReference>
<dbReference type="VEuPathDB" id="PiroplasmaDB:BBBOND_0006180"/>
<gene>
    <name evidence="6" type="ORF">BBBOND_0006180</name>
</gene>
<feature type="transmembrane region" description="Helical" evidence="4">
    <location>
        <begin position="1970"/>
        <end position="1994"/>
    </location>
</feature>
<feature type="coiled-coil region" evidence="2">
    <location>
        <begin position="43"/>
        <end position="96"/>
    </location>
</feature>
<evidence type="ECO:0000256" key="3">
    <source>
        <dbReference type="SAM" id="MobiDB-lite"/>
    </source>
</evidence>
<keyword evidence="1" id="KW-0862">Zinc</keyword>
<dbReference type="InterPro" id="IPR000571">
    <property type="entry name" value="Znf_CCCH"/>
</dbReference>
<proteinExistence type="predicted"/>
<evidence type="ECO:0000256" key="2">
    <source>
        <dbReference type="SAM" id="Coils"/>
    </source>
</evidence>
<keyword evidence="1" id="KW-0479">Metal-binding</keyword>
<keyword evidence="4" id="KW-0812">Transmembrane</keyword>
<name>A0A061BM61_BABBI</name>
<protein>
    <recommendedName>
        <fullName evidence="5">C3H1-type domain-containing protein</fullName>
    </recommendedName>
</protein>
<dbReference type="InterPro" id="IPR027267">
    <property type="entry name" value="AH/BAR_dom_sf"/>
</dbReference>
<keyword evidence="4" id="KW-0472">Membrane</keyword>
<feature type="compositionally biased region" description="Low complexity" evidence="3">
    <location>
        <begin position="208"/>
        <end position="231"/>
    </location>
</feature>
<reference evidence="6" key="1">
    <citation type="journal article" date="2014" name="Nucleic Acids Res.">
        <title>The evolutionary dynamics of variant antigen genes in Babesia reveal a history of genomic innovation underlying host-parasite interaction.</title>
        <authorList>
            <person name="Jackson A.P."/>
            <person name="Otto T.D."/>
            <person name="Darby A."/>
            <person name="Ramaprasad A."/>
            <person name="Xia D."/>
            <person name="Echaide I.E."/>
            <person name="Farber M."/>
            <person name="Gahlot S."/>
            <person name="Gamble J."/>
            <person name="Gupta D."/>
            <person name="Gupta Y."/>
            <person name="Jackson L."/>
            <person name="Malandrin L."/>
            <person name="Malas T.B."/>
            <person name="Moussa E."/>
            <person name="Nair M."/>
            <person name="Reid AJ."/>
            <person name="Sanders M."/>
            <person name="Sharma J."/>
            <person name="Tracey A."/>
            <person name="Quail M.A."/>
            <person name="Weir W."/>
            <person name="Wastling J.M."/>
            <person name="Hall N."/>
            <person name="Willadsen P."/>
            <person name="Lingelbach K."/>
            <person name="Shiels B."/>
            <person name="Tait A."/>
            <person name="Berriman M."/>
            <person name="Allred D.R."/>
            <person name="Pain A."/>
        </authorList>
    </citation>
    <scope>NUCLEOTIDE SEQUENCE</scope>
    <source>
        <strain evidence="6">Bond</strain>
    </source>
</reference>
<dbReference type="RefSeq" id="XP_012770898.1">
    <property type="nucleotide sequence ID" value="XM_012915444.1"/>
</dbReference>
<keyword evidence="4" id="KW-1133">Transmembrane helix</keyword>
<organism evidence="6">
    <name type="scientific">Babesia bigemina</name>
    <dbReference type="NCBI Taxonomy" id="5866"/>
    <lineage>
        <taxon>Eukaryota</taxon>
        <taxon>Sar</taxon>
        <taxon>Alveolata</taxon>
        <taxon>Apicomplexa</taxon>
        <taxon>Aconoidasida</taxon>
        <taxon>Piroplasmida</taxon>
        <taxon>Babesiidae</taxon>
        <taxon>Babesia</taxon>
    </lineage>
</organism>
<feature type="domain" description="C3H1-type" evidence="5">
    <location>
        <begin position="1870"/>
        <end position="1898"/>
    </location>
</feature>
<dbReference type="EMBL" id="LK055265">
    <property type="protein sequence ID" value="CDR71956.1"/>
    <property type="molecule type" value="Genomic_DNA"/>
</dbReference>
<keyword evidence="2" id="KW-0175">Coiled coil</keyword>
<reference evidence="6" key="2">
    <citation type="submission" date="2014-06" db="EMBL/GenBank/DDBJ databases">
        <authorList>
            <person name="Aslett M."/>
            <person name="De Silva Nishadi"/>
        </authorList>
    </citation>
    <scope>NUCLEOTIDE SEQUENCE</scope>
    <source>
        <strain evidence="6">Bond</strain>
    </source>
</reference>
<feature type="coiled-coil region" evidence="2">
    <location>
        <begin position="354"/>
        <end position="392"/>
    </location>
</feature>
<keyword evidence="1" id="KW-0863">Zinc-finger</keyword>
<evidence type="ECO:0000256" key="1">
    <source>
        <dbReference type="PROSITE-ProRule" id="PRU00723"/>
    </source>
</evidence>
<feature type="zinc finger region" description="C3H1-type" evidence="1">
    <location>
        <begin position="1870"/>
        <end position="1898"/>
    </location>
</feature>
<feature type="coiled-coil region" evidence="2">
    <location>
        <begin position="581"/>
        <end position="637"/>
    </location>
</feature>
<sequence>MRHVPKKLTDCPENLRESIDWLIQVRYGNGEGKGLDELAKALKKLIEEAIENATKSFEKRENELHCNYLPNNNKCCEELKQKIEGAKSDNSKLLKAESDLQKHIDADHSLTDDARKKQLKDIDNSRIQLGHLAGQLGGFVGQSESVKKAVMYAIIAKINSHEELKNVYSSLVTTLSESVKSGVQAGDTKKISELNKLVTAEIQRLNDQLSKPNNLNNNSPSSPSPSADPAKLQSKLEALEKVKELCEFYENLNTKQNDPKKLLDNLCSGLEKFLGFNSDSKGYDGSGIVYSDLDRLCDGVMGFLSGVLGAVKNTQTYNVGKNTLQNLVSNEINNHLCSGHEGFKRLFEKLPKEIEKYNRDVKKQNDDITAKINNLEMQLNTMNDKVSKVLENDAVSGTTKKSVQAVTYSEEHVEYAVINIRQYLRDCQYNADRFNEAFDLEQRLDMQTAVNDLNSKLRNDVLVATKAVKHETQRLEQLAQKEWDDYKYMKRTVRATMESLKLSVNGEVKYQVDELVKKLKEKVTEMKNNLEPIRDNLGEYIGHLTAWKSAGDTAVTKAKSQCDEIVSKLNGRDYQQNSGDKGAVKKAAKALQEKAEELRTKAYDAKQQVEQKVQEALKAVHQMNDDLKQDLSKVREAITGEVDKVKQAIGKLYAGITTGESGEGNENQEIKNIVEYFRTKLKEITGSVGGRENPKTGLMGIIFQVREYAKTFQNRFKASIQSMVQQLVECEGIQERLIKSVKAKLGRGNMIRVDEEVKRIIQQRIISPIEAINASSSNLGTKPNVEANLSDIKEYLCNYGKQIDEHLQRANAFLQSYAKQFEHSQNRPEITGDYFISRVVKTILTALQKAVKGAENEFDQFIIDSKIAQLSIATSAAETLEDNVKKALGIGSGNNTVAVDVDKSINNVNAVARQQLPGNSVSSVDLSQATSSFTRYTKHVDQSKLTALQTTNLNAILDANKLPHAIKGINDQVVAETLKDVVEEKNGGDTQIHNKTFSTLRTAVDSSLDKFTEAVEKLVKKDSVNTTVNAYLLDLEKMLKESDPVKVSADGMTAHSSVKGLEKIIGNFTTLKNNLESGPIALADYFIESYADAEKDQTIRNLIDYVYSQVNIAKDLLTTAARRNYVTSVKSLLTAFADKVEKELAGLPGEIDADLTIGFKGLMGNFYEKFIDKIKPIKEINIKSTPQSMPLSTAAEKVQSGFEEFVGAVMKQTDMFGNVLAKIETSNHNDDQIQDTFPPLLQTVISVSRALEDTFSYLTGSHHFDYEVIKHLQRLQTALNDFTPTKFGDTSSPILQALKEGFFGIVTELQKVYINTYSGQTIKWEEGNPETTFCAKAFLSALEFLNEDLSYLREQCTEKWSPKQIYASSSLGTFLHKCGYGVATLESKQDGELRNKPDCMGSDVRGFLVGEGYTEVYNSKSNIKHALQYIYDYLPDYYDVCHLSTSSSKRPCSVYEMLCWLTGLPHNKAYNELLLHGLSDMFVDPKRQEKEVDGDIEFTVDRTEHVHIDAYPNRLTYENTCNLVDHICAKSHDVLCRILGTGDENTMYAVDYSTNSLKLYYPSSGEECLDMFLNILRRLFPPLKYLQTQCGIAANEFGWAGCRYGKDVHTTKWPCSGHSSSEATCHANCQTTCQPTCQPKSPLMSYLNDCLPGHLPHALTGIGCKAKCSTCPKSTPGMPCITPLGFRCFSGTTREGRDICNVLTKFFGNGDLSTLFSLQPKTPSTLPEHFGFTLSLVAGWVGSDNQKRKTGVEKPFEDAISSVSIGLYDERTKLTDALRDAYGNNQNTHDAAKYHNQAGKNQGTEIKNYDLSSLSMDTLCSRDNHCGPYLASLCRDYYGCLPHKNSETYLSWAVYLPWTFWDFLKNLYDAFCSIACVDWGCRGCLKGDKCRKGSHGSVNDVTKKCNCQCPSIVECKGVASTLYKYGFVFGEASTLNNKDAPKKCSDFCSQLENVIKSKYFKKLFEECDNFLYYIRFPFMTLTLALWLLSLLYLIHIMVIRLDLLHIKSHLHSPSSHRIAAQSLLAAGRVNKLNRVFYLQP</sequence>
<evidence type="ECO:0000313" key="6">
    <source>
        <dbReference type="EMBL" id="CDR71956.1"/>
    </source>
</evidence>